<evidence type="ECO:0000313" key="2">
    <source>
        <dbReference type="EMBL" id="RKF21040.1"/>
    </source>
</evidence>
<feature type="region of interest" description="Disordered" evidence="1">
    <location>
        <begin position="144"/>
        <end position="167"/>
    </location>
</feature>
<evidence type="ECO:0000313" key="3">
    <source>
        <dbReference type="Proteomes" id="UP000284395"/>
    </source>
</evidence>
<protein>
    <submittedName>
        <fullName evidence="2">DUF1465 family protein</fullName>
    </submittedName>
</protein>
<dbReference type="InterPro" id="IPR010848">
    <property type="entry name" value="DUF1465"/>
</dbReference>
<keyword evidence="3" id="KW-1185">Reference proteome</keyword>
<gene>
    <name evidence="2" type="ORF">D6851_08835</name>
</gene>
<dbReference type="OrthoDB" id="9799531at2"/>
<comment type="caution">
    <text evidence="2">The sequence shown here is derived from an EMBL/GenBank/DDBJ whole genome shotgun (WGS) entry which is preliminary data.</text>
</comment>
<dbReference type="EMBL" id="RAPF01000004">
    <property type="protein sequence ID" value="RKF21040.1"/>
    <property type="molecule type" value="Genomic_DNA"/>
</dbReference>
<dbReference type="AlphaFoldDB" id="A0A420EK65"/>
<dbReference type="RefSeq" id="WP_120324538.1">
    <property type="nucleotide sequence ID" value="NZ_RAPF01000004.1"/>
</dbReference>
<reference evidence="2 3" key="1">
    <citation type="submission" date="2018-09" db="EMBL/GenBank/DDBJ databases">
        <title>Altererythrobacter spongiae sp. nov., isolated from a marine sponge.</title>
        <authorList>
            <person name="Zhuang L."/>
            <person name="Luo L."/>
        </authorList>
    </citation>
    <scope>NUCLEOTIDE SEQUENCE [LARGE SCALE GENOMIC DNA]</scope>
    <source>
        <strain evidence="2 3">HN-Y73</strain>
    </source>
</reference>
<organism evidence="2 3">
    <name type="scientific">Altericroceibacterium spongiae</name>
    <dbReference type="NCBI Taxonomy" id="2320269"/>
    <lineage>
        <taxon>Bacteria</taxon>
        <taxon>Pseudomonadati</taxon>
        <taxon>Pseudomonadota</taxon>
        <taxon>Alphaproteobacteria</taxon>
        <taxon>Sphingomonadales</taxon>
        <taxon>Erythrobacteraceae</taxon>
        <taxon>Altericroceibacterium</taxon>
    </lineage>
</organism>
<sequence length="167" mass="18414">MTKQLSNIHPAIIESLYQQALALAEEVRSAFGGDDISPPPAPPSIAGNSTEDIPALARFIVARQATHSTAVLMHILAWTLNQRAFLEGTLNKAELRRHCRLPQPVLSADDLEERALLPDSLRDLVERIHAFHARILRLDRQAKRPAPVPERVQHEPPVSVGALQAIS</sequence>
<dbReference type="Gene3D" id="1.10.8.930">
    <property type="entry name" value="Protein of unknown function DUF1465"/>
    <property type="match status" value="1"/>
</dbReference>
<proteinExistence type="predicted"/>
<name>A0A420EK65_9SPHN</name>
<dbReference type="Pfam" id="PF07323">
    <property type="entry name" value="DUF1465"/>
    <property type="match status" value="1"/>
</dbReference>
<dbReference type="InterPro" id="IPR038301">
    <property type="entry name" value="AraC-like_sf"/>
</dbReference>
<dbReference type="Proteomes" id="UP000284395">
    <property type="component" value="Unassembled WGS sequence"/>
</dbReference>
<evidence type="ECO:0000256" key="1">
    <source>
        <dbReference type="SAM" id="MobiDB-lite"/>
    </source>
</evidence>
<accession>A0A420EK65</accession>